<dbReference type="Proteomes" id="UP000092598">
    <property type="component" value="Chromosome"/>
</dbReference>
<feature type="region of interest" description="Disordered" evidence="1">
    <location>
        <begin position="1"/>
        <end position="24"/>
    </location>
</feature>
<feature type="compositionally biased region" description="Basic and acidic residues" evidence="1">
    <location>
        <begin position="1"/>
        <end position="14"/>
    </location>
</feature>
<feature type="compositionally biased region" description="Basic and acidic residues" evidence="1">
    <location>
        <begin position="183"/>
        <end position="194"/>
    </location>
</feature>
<dbReference type="KEGG" id="sls:SLINC_0781"/>
<protein>
    <submittedName>
        <fullName evidence="2">Uncharacterized protein</fullName>
    </submittedName>
</protein>
<feature type="region of interest" description="Disordered" evidence="1">
    <location>
        <begin position="157"/>
        <end position="194"/>
    </location>
</feature>
<organism evidence="2 3">
    <name type="scientific">Streptomyces lincolnensis</name>
    <dbReference type="NCBI Taxonomy" id="1915"/>
    <lineage>
        <taxon>Bacteria</taxon>
        <taxon>Bacillati</taxon>
        <taxon>Actinomycetota</taxon>
        <taxon>Actinomycetes</taxon>
        <taxon>Kitasatosporales</taxon>
        <taxon>Streptomycetaceae</taxon>
        <taxon>Streptomyces</taxon>
    </lineage>
</organism>
<evidence type="ECO:0000256" key="1">
    <source>
        <dbReference type="SAM" id="MobiDB-lite"/>
    </source>
</evidence>
<proteinExistence type="predicted"/>
<sequence>MMTDPRGARHRGDGDTEAAAPFTDAPFTDASRARVVLSYEAYELADLARAAVPIGAGELCADGTVRSPGAVLADAARLLGAARQLLEAAAVFERVGGASWQRVGEVLGLSAQAARARFAPAEARFRDRPPSPGDPSAGCWRTYLSREPLEAALDLDDWVLRQGDGDRDGDSDPGPAPVSGGLVREDPTARHSGR</sequence>
<dbReference type="AlphaFoldDB" id="A0A1B1M2X8"/>
<reference evidence="2 3" key="1">
    <citation type="submission" date="2016-07" db="EMBL/GenBank/DDBJ databases">
        <title>Enhancement of antibiotic productionsby engineered nitrateutilization in actinobacteria.</title>
        <authorList>
            <person name="Meng S.C."/>
        </authorList>
    </citation>
    <scope>NUCLEOTIDE SEQUENCE [LARGE SCALE GENOMIC DNA]</scope>
    <source>
        <strain evidence="2 3">NRRL 2936</strain>
    </source>
</reference>
<dbReference type="PATRIC" id="fig|1915.4.peg.931"/>
<accession>A0A1B1M2X8</accession>
<dbReference type="EMBL" id="CP016438">
    <property type="protein sequence ID" value="ANS63005.1"/>
    <property type="molecule type" value="Genomic_DNA"/>
</dbReference>
<gene>
    <name evidence="2" type="ORF">SLINC_0781</name>
</gene>
<evidence type="ECO:0000313" key="2">
    <source>
        <dbReference type="EMBL" id="ANS63005.1"/>
    </source>
</evidence>
<evidence type="ECO:0000313" key="3">
    <source>
        <dbReference type="Proteomes" id="UP000092598"/>
    </source>
</evidence>
<name>A0A1B1M2X8_STRLN</name>
<keyword evidence="3" id="KW-1185">Reference proteome</keyword>